<keyword evidence="2" id="KW-0645">Protease</keyword>
<dbReference type="InterPro" id="IPR000064">
    <property type="entry name" value="NLP_P60_dom"/>
</dbReference>
<dbReference type="PANTHER" id="PTHR47053">
    <property type="entry name" value="MUREIN DD-ENDOPEPTIDASE MEPH-RELATED"/>
    <property type="match status" value="1"/>
</dbReference>
<evidence type="ECO:0000256" key="4">
    <source>
        <dbReference type="ARBA" id="ARBA00022807"/>
    </source>
</evidence>
<reference evidence="7 8" key="1">
    <citation type="journal article" date="2006" name="Syst. Appl. Microbiol.">
        <title>Anoxybacillus amylolyticus sp. nov., a thermophilic amylase producing bacterium isolated from Mount Rittmann (Antarctica).</title>
        <authorList>
            <person name="Poli A."/>
            <person name="Esposito E."/>
            <person name="Lama L."/>
            <person name="Orlando P."/>
            <person name="Nicolaus G."/>
            <person name="de Appolonia F."/>
            <person name="Gambacorta A."/>
            <person name="Nicolaus B."/>
        </authorList>
    </citation>
    <scope>NUCLEOTIDE SEQUENCE [LARGE SCALE GENOMIC DNA]</scope>
    <source>
        <strain evidence="7 8">DSM 15939</strain>
    </source>
</reference>
<evidence type="ECO:0000256" key="3">
    <source>
        <dbReference type="ARBA" id="ARBA00022801"/>
    </source>
</evidence>
<dbReference type="GO" id="GO:0008234">
    <property type="term" value="F:cysteine-type peptidase activity"/>
    <property type="evidence" value="ECO:0007669"/>
    <property type="project" value="UniProtKB-KW"/>
</dbReference>
<sequence>MKQWLAMVIVSLFVFLSGHYAFAEELDIVAFSKQYVGVPYKWGGTTPKGFDCSGFVTYVYREFGVSLPRTAEEQYQRGKKVSKEELEVGDLVFFATYKKTASHAGIYIGHDKFIHASSNKGVIISDLDESYWRKTYLGARRYFDGGEEVAALQSHNRLALSNGWH</sequence>
<dbReference type="InterPro" id="IPR051202">
    <property type="entry name" value="Peptidase_C40"/>
</dbReference>
<comment type="similarity">
    <text evidence="1">Belongs to the peptidase C40 family.</text>
</comment>
<name>A0A167TCW3_9BACL</name>
<evidence type="ECO:0000313" key="7">
    <source>
        <dbReference type="EMBL" id="ANB60110.1"/>
    </source>
</evidence>
<dbReference type="GO" id="GO:0006508">
    <property type="term" value="P:proteolysis"/>
    <property type="evidence" value="ECO:0007669"/>
    <property type="project" value="UniProtKB-KW"/>
</dbReference>
<evidence type="ECO:0000256" key="1">
    <source>
        <dbReference type="ARBA" id="ARBA00007074"/>
    </source>
</evidence>
<dbReference type="EMBL" id="CP015438">
    <property type="protein sequence ID" value="ANB60110.1"/>
    <property type="molecule type" value="Genomic_DNA"/>
</dbReference>
<dbReference type="PATRIC" id="fig|294699.3.peg.469"/>
<organism evidence="7 8">
    <name type="scientific">Anoxybacteroides amylolyticum</name>
    <dbReference type="NCBI Taxonomy" id="294699"/>
    <lineage>
        <taxon>Bacteria</taxon>
        <taxon>Bacillati</taxon>
        <taxon>Bacillota</taxon>
        <taxon>Bacilli</taxon>
        <taxon>Bacillales</taxon>
        <taxon>Anoxybacillaceae</taxon>
        <taxon>Anoxybacteroides</taxon>
    </lineage>
</organism>
<dbReference type="Gene3D" id="3.90.1720.10">
    <property type="entry name" value="endopeptidase domain like (from Nostoc punctiforme)"/>
    <property type="match status" value="1"/>
</dbReference>
<evidence type="ECO:0000259" key="6">
    <source>
        <dbReference type="PROSITE" id="PS51935"/>
    </source>
</evidence>
<feature type="chain" id="PRO_5007892549" evidence="5">
    <location>
        <begin position="24"/>
        <end position="165"/>
    </location>
</feature>
<keyword evidence="3" id="KW-0378">Hydrolase</keyword>
<dbReference type="KEGG" id="aamy:GFC30_475"/>
<protein>
    <submittedName>
        <fullName evidence="7">NlpC/P60 family protein</fullName>
    </submittedName>
</protein>
<dbReference type="RefSeq" id="WP_066322725.1">
    <property type="nucleotide sequence ID" value="NZ_CP015438.1"/>
</dbReference>
<dbReference type="Proteomes" id="UP000076865">
    <property type="component" value="Chromosome"/>
</dbReference>
<keyword evidence="8" id="KW-1185">Reference proteome</keyword>
<dbReference type="PANTHER" id="PTHR47053:SF1">
    <property type="entry name" value="MUREIN DD-ENDOPEPTIDASE MEPH-RELATED"/>
    <property type="match status" value="1"/>
</dbReference>
<dbReference type="InterPro" id="IPR038765">
    <property type="entry name" value="Papain-like_cys_pep_sf"/>
</dbReference>
<keyword evidence="5" id="KW-0732">Signal</keyword>
<feature type="domain" description="NlpC/P60" evidence="6">
    <location>
        <begin position="22"/>
        <end position="143"/>
    </location>
</feature>
<dbReference type="AlphaFoldDB" id="A0A167TCW3"/>
<dbReference type="SUPFAM" id="SSF54001">
    <property type="entry name" value="Cysteine proteinases"/>
    <property type="match status" value="1"/>
</dbReference>
<proteinExistence type="inferred from homology"/>
<dbReference type="OrthoDB" id="9813368at2"/>
<dbReference type="PROSITE" id="PS51935">
    <property type="entry name" value="NLPC_P60"/>
    <property type="match status" value="1"/>
</dbReference>
<evidence type="ECO:0000256" key="2">
    <source>
        <dbReference type="ARBA" id="ARBA00022670"/>
    </source>
</evidence>
<feature type="signal peptide" evidence="5">
    <location>
        <begin position="1"/>
        <end position="23"/>
    </location>
</feature>
<dbReference type="Pfam" id="PF00877">
    <property type="entry name" value="NLPC_P60"/>
    <property type="match status" value="1"/>
</dbReference>
<accession>A0A167TCW3</accession>
<evidence type="ECO:0000256" key="5">
    <source>
        <dbReference type="SAM" id="SignalP"/>
    </source>
</evidence>
<gene>
    <name evidence="7" type="ORF">GFC30_475</name>
</gene>
<evidence type="ECO:0000313" key="8">
    <source>
        <dbReference type="Proteomes" id="UP000076865"/>
    </source>
</evidence>
<keyword evidence="4" id="KW-0788">Thiol protease</keyword>